<name>A0A5A7QKH6_STRAF</name>
<proteinExistence type="predicted"/>
<comment type="caution">
    <text evidence="2">The sequence shown here is derived from an EMBL/GenBank/DDBJ whole genome shotgun (WGS) entry which is preliminary data.</text>
</comment>
<organism evidence="2 3">
    <name type="scientific">Striga asiatica</name>
    <name type="common">Asiatic witchweed</name>
    <name type="synonym">Buchnera asiatica</name>
    <dbReference type="NCBI Taxonomy" id="4170"/>
    <lineage>
        <taxon>Eukaryota</taxon>
        <taxon>Viridiplantae</taxon>
        <taxon>Streptophyta</taxon>
        <taxon>Embryophyta</taxon>
        <taxon>Tracheophyta</taxon>
        <taxon>Spermatophyta</taxon>
        <taxon>Magnoliopsida</taxon>
        <taxon>eudicotyledons</taxon>
        <taxon>Gunneridae</taxon>
        <taxon>Pentapetalae</taxon>
        <taxon>asterids</taxon>
        <taxon>lamiids</taxon>
        <taxon>Lamiales</taxon>
        <taxon>Orobanchaceae</taxon>
        <taxon>Buchnereae</taxon>
        <taxon>Striga</taxon>
    </lineage>
</organism>
<sequence length="138" mass="15180">MPRLASPPSSQIHLPVYRPSPPSPATVLLFFDIVSRFLRRKGATPRFKGFESRELPRLPLLKFTPPVYRPSTPATVRGPPTLSRLSSDARARRLGAKASRSPPRISDTASKTTTPRHLDVPPSRSPAVSTPRGLLLQI</sequence>
<dbReference type="AlphaFoldDB" id="A0A5A7QKH6"/>
<feature type="region of interest" description="Disordered" evidence="1">
    <location>
        <begin position="63"/>
        <end position="138"/>
    </location>
</feature>
<dbReference type="EMBL" id="BKCP01007181">
    <property type="protein sequence ID" value="GER45372.1"/>
    <property type="molecule type" value="Genomic_DNA"/>
</dbReference>
<reference evidence="3" key="1">
    <citation type="journal article" date="2019" name="Curr. Biol.">
        <title>Genome Sequence of Striga asiatica Provides Insight into the Evolution of Plant Parasitism.</title>
        <authorList>
            <person name="Yoshida S."/>
            <person name="Kim S."/>
            <person name="Wafula E.K."/>
            <person name="Tanskanen J."/>
            <person name="Kim Y.M."/>
            <person name="Honaas L."/>
            <person name="Yang Z."/>
            <person name="Spallek T."/>
            <person name="Conn C.E."/>
            <person name="Ichihashi Y."/>
            <person name="Cheong K."/>
            <person name="Cui S."/>
            <person name="Der J.P."/>
            <person name="Gundlach H."/>
            <person name="Jiao Y."/>
            <person name="Hori C."/>
            <person name="Ishida J.K."/>
            <person name="Kasahara H."/>
            <person name="Kiba T."/>
            <person name="Kim M.S."/>
            <person name="Koo N."/>
            <person name="Laohavisit A."/>
            <person name="Lee Y.H."/>
            <person name="Lumba S."/>
            <person name="McCourt P."/>
            <person name="Mortimer J.C."/>
            <person name="Mutuku J.M."/>
            <person name="Nomura T."/>
            <person name="Sasaki-Sekimoto Y."/>
            <person name="Seto Y."/>
            <person name="Wang Y."/>
            <person name="Wakatake T."/>
            <person name="Sakakibara H."/>
            <person name="Demura T."/>
            <person name="Yamaguchi S."/>
            <person name="Yoneyama K."/>
            <person name="Manabe R.I."/>
            <person name="Nelson D.C."/>
            <person name="Schulman A.H."/>
            <person name="Timko M.P."/>
            <person name="dePamphilis C.W."/>
            <person name="Choi D."/>
            <person name="Shirasu K."/>
        </authorList>
    </citation>
    <scope>NUCLEOTIDE SEQUENCE [LARGE SCALE GENOMIC DNA]</scope>
    <source>
        <strain evidence="3">cv. UVA1</strain>
    </source>
</reference>
<protein>
    <submittedName>
        <fullName evidence="2">Secretion monitor</fullName>
    </submittedName>
</protein>
<gene>
    <name evidence="2" type="ORF">STAS_22302</name>
</gene>
<keyword evidence="3" id="KW-1185">Reference proteome</keyword>
<accession>A0A5A7QKH6</accession>
<evidence type="ECO:0000256" key="1">
    <source>
        <dbReference type="SAM" id="MobiDB-lite"/>
    </source>
</evidence>
<dbReference type="Proteomes" id="UP000325081">
    <property type="component" value="Unassembled WGS sequence"/>
</dbReference>
<evidence type="ECO:0000313" key="2">
    <source>
        <dbReference type="EMBL" id="GER45372.1"/>
    </source>
</evidence>
<evidence type="ECO:0000313" key="3">
    <source>
        <dbReference type="Proteomes" id="UP000325081"/>
    </source>
</evidence>